<dbReference type="HOGENOM" id="CLU_039327_0_0_1"/>
<accession>S8DZ59</accession>
<dbReference type="Gene3D" id="3.80.10.10">
    <property type="entry name" value="Ribonuclease Inhibitor"/>
    <property type="match status" value="1"/>
</dbReference>
<dbReference type="EMBL" id="KE504172">
    <property type="protein sequence ID" value="EPS97847.1"/>
    <property type="molecule type" value="Genomic_DNA"/>
</dbReference>
<evidence type="ECO:0000313" key="1">
    <source>
        <dbReference type="EMBL" id="EPS97847.1"/>
    </source>
</evidence>
<name>S8DZ59_FOMSC</name>
<sequence>MSTKNIRIPIEIVMNILETAYDDQDHHSIASLYINCALVCKDWSVISQKLLFRNVSLRSQTAYIAFQAAVDRSTQRGRMLGDAVQEMQVTLDHNQPYRLSQRSFARAVTFCPNLIHLGVALYGKPDDGEDLVGEPAVDRLKRSAPSFEERTLDILRTGPHIASLQFSNWSDNSSSLSQLLDIWPSLKSLRISGTAPQLPSTSLEPFACALEELRMNFQVSPSVDFMKWLLHNSQETLRTLELERDPTPELLEYLLHEHGPTLESLALPTCGGHEGVASILQCGALRELRVESAWAAPALFSALPDSVQHIAFGIDMDTALQPILRTIKKSDALSVVTAHIWHGGENHPQLNALKIACAPQGIDLRFTRDIREFRAINRGVLDSCARECGCDA</sequence>
<reference evidence="1 2" key="1">
    <citation type="journal article" date="2012" name="Science">
        <title>The Paleozoic origin of enzymatic lignin decomposition reconstructed from 31 fungal genomes.</title>
        <authorList>
            <person name="Floudas D."/>
            <person name="Binder M."/>
            <person name="Riley R."/>
            <person name="Barry K."/>
            <person name="Blanchette R.A."/>
            <person name="Henrissat B."/>
            <person name="Martinez A.T."/>
            <person name="Otillar R."/>
            <person name="Spatafora J.W."/>
            <person name="Yadav J.S."/>
            <person name="Aerts A."/>
            <person name="Benoit I."/>
            <person name="Boyd A."/>
            <person name="Carlson A."/>
            <person name="Copeland A."/>
            <person name="Coutinho P.M."/>
            <person name="de Vries R.P."/>
            <person name="Ferreira P."/>
            <person name="Findley K."/>
            <person name="Foster B."/>
            <person name="Gaskell J."/>
            <person name="Glotzer D."/>
            <person name="Gorecki P."/>
            <person name="Heitman J."/>
            <person name="Hesse C."/>
            <person name="Hori C."/>
            <person name="Igarashi K."/>
            <person name="Jurgens J.A."/>
            <person name="Kallen N."/>
            <person name="Kersten P."/>
            <person name="Kohler A."/>
            <person name="Kuees U."/>
            <person name="Kumar T.K.A."/>
            <person name="Kuo A."/>
            <person name="LaButti K."/>
            <person name="Larrondo L.F."/>
            <person name="Lindquist E."/>
            <person name="Ling A."/>
            <person name="Lombard V."/>
            <person name="Lucas S."/>
            <person name="Lundell T."/>
            <person name="Martin R."/>
            <person name="McLaughlin D.J."/>
            <person name="Morgenstern I."/>
            <person name="Morin E."/>
            <person name="Murat C."/>
            <person name="Nagy L.G."/>
            <person name="Nolan M."/>
            <person name="Ohm R.A."/>
            <person name="Patyshakuliyeva A."/>
            <person name="Rokas A."/>
            <person name="Ruiz-Duenas F.J."/>
            <person name="Sabat G."/>
            <person name="Salamov A."/>
            <person name="Samejima M."/>
            <person name="Schmutz J."/>
            <person name="Slot J.C."/>
            <person name="St John F."/>
            <person name="Stenlid J."/>
            <person name="Sun H."/>
            <person name="Sun S."/>
            <person name="Syed K."/>
            <person name="Tsang A."/>
            <person name="Wiebenga A."/>
            <person name="Young D."/>
            <person name="Pisabarro A."/>
            <person name="Eastwood D.C."/>
            <person name="Martin F."/>
            <person name="Cullen D."/>
            <person name="Grigoriev I.V."/>
            <person name="Hibbett D.S."/>
        </authorList>
    </citation>
    <scope>NUCLEOTIDE SEQUENCE</scope>
    <source>
        <strain evidence="2">FP-58527</strain>
    </source>
</reference>
<evidence type="ECO:0008006" key="3">
    <source>
        <dbReference type="Google" id="ProtNLM"/>
    </source>
</evidence>
<organism evidence="1 2">
    <name type="scientific">Fomitopsis schrenkii</name>
    <name type="common">Brown rot fungus</name>
    <dbReference type="NCBI Taxonomy" id="2126942"/>
    <lineage>
        <taxon>Eukaryota</taxon>
        <taxon>Fungi</taxon>
        <taxon>Dikarya</taxon>
        <taxon>Basidiomycota</taxon>
        <taxon>Agaricomycotina</taxon>
        <taxon>Agaricomycetes</taxon>
        <taxon>Polyporales</taxon>
        <taxon>Fomitopsis</taxon>
    </lineage>
</organism>
<dbReference type="InterPro" id="IPR032675">
    <property type="entry name" value="LRR_dom_sf"/>
</dbReference>
<dbReference type="Proteomes" id="UP000015241">
    <property type="component" value="Unassembled WGS sequence"/>
</dbReference>
<protein>
    <recommendedName>
        <fullName evidence="3">F-box domain-containing protein</fullName>
    </recommendedName>
</protein>
<dbReference type="eggNOG" id="ENOG502SMIR">
    <property type="taxonomic scope" value="Eukaryota"/>
</dbReference>
<gene>
    <name evidence="1" type="ORF">FOMPIDRAFT_121902</name>
</gene>
<dbReference type="AlphaFoldDB" id="S8DZ59"/>
<dbReference type="SUPFAM" id="SSF52047">
    <property type="entry name" value="RNI-like"/>
    <property type="match status" value="1"/>
</dbReference>
<evidence type="ECO:0000313" key="2">
    <source>
        <dbReference type="Proteomes" id="UP000015241"/>
    </source>
</evidence>
<dbReference type="OrthoDB" id="2522283at2759"/>
<keyword evidence="2" id="KW-1185">Reference proteome</keyword>
<proteinExistence type="predicted"/>
<dbReference type="STRING" id="743788.S8DZ59"/>
<dbReference type="InParanoid" id="S8DZ59"/>